<dbReference type="InterPro" id="IPR045275">
    <property type="entry name" value="MscS_archaea/bacteria_type"/>
</dbReference>
<evidence type="ECO:0000256" key="9">
    <source>
        <dbReference type="SAM" id="MobiDB-lite"/>
    </source>
</evidence>
<evidence type="ECO:0000256" key="5">
    <source>
        <dbReference type="ARBA" id="ARBA00022989"/>
    </source>
</evidence>
<evidence type="ECO:0000256" key="6">
    <source>
        <dbReference type="ARBA" id="ARBA00023136"/>
    </source>
</evidence>
<keyword evidence="6 7" id="KW-0472">Membrane</keyword>
<evidence type="ECO:0000256" key="7">
    <source>
        <dbReference type="RuleBase" id="RU369025"/>
    </source>
</evidence>
<dbReference type="SUPFAM" id="SSF82861">
    <property type="entry name" value="Mechanosensitive channel protein MscS (YggB), transmembrane region"/>
    <property type="match status" value="1"/>
</dbReference>
<dbReference type="InterPro" id="IPR049142">
    <property type="entry name" value="MS_channel_1st"/>
</dbReference>
<dbReference type="Pfam" id="PF21088">
    <property type="entry name" value="MS_channel_1st"/>
    <property type="match status" value="1"/>
</dbReference>
<keyword evidence="10" id="KW-0732">Signal</keyword>
<dbReference type="SUPFAM" id="SSF82689">
    <property type="entry name" value="Mechanosensitive channel protein MscS (YggB), C-terminal domain"/>
    <property type="match status" value="1"/>
</dbReference>
<dbReference type="InterPro" id="IPR011066">
    <property type="entry name" value="MscS_channel_C_sf"/>
</dbReference>
<evidence type="ECO:0000259" key="12">
    <source>
        <dbReference type="Pfam" id="PF21082"/>
    </source>
</evidence>
<dbReference type="InterPro" id="IPR006685">
    <property type="entry name" value="MscS_channel_2nd"/>
</dbReference>
<accession>A0AA41W8M6</accession>
<feature type="coiled-coil region" evidence="8">
    <location>
        <begin position="114"/>
        <end position="141"/>
    </location>
</feature>
<feature type="region of interest" description="Disordered" evidence="9">
    <location>
        <begin position="552"/>
        <end position="572"/>
    </location>
</feature>
<dbReference type="Pfam" id="PF00924">
    <property type="entry name" value="MS_channel_2nd"/>
    <property type="match status" value="1"/>
</dbReference>
<feature type="domain" description="Mechanosensitive ion channel MscS C-terminal" evidence="12">
    <location>
        <begin position="457"/>
        <end position="539"/>
    </location>
</feature>
<keyword evidence="4 7" id="KW-0812">Transmembrane</keyword>
<dbReference type="Gene3D" id="1.10.287.1260">
    <property type="match status" value="1"/>
</dbReference>
<evidence type="ECO:0000256" key="8">
    <source>
        <dbReference type="SAM" id="Coils"/>
    </source>
</evidence>
<comment type="subunit">
    <text evidence="7">Homoheptamer.</text>
</comment>
<keyword evidence="5 7" id="KW-1133">Transmembrane helix</keyword>
<comment type="similarity">
    <text evidence="2 7">Belongs to the MscS (TC 1.A.23) family.</text>
</comment>
<keyword evidence="7" id="KW-0813">Transport</keyword>
<evidence type="ECO:0000256" key="1">
    <source>
        <dbReference type="ARBA" id="ARBA00004651"/>
    </source>
</evidence>
<dbReference type="PANTHER" id="PTHR30221">
    <property type="entry name" value="SMALL-CONDUCTANCE MECHANOSENSITIVE CHANNEL"/>
    <property type="match status" value="1"/>
</dbReference>
<sequence>MKHIPRSNLVTQLIAMVFTCMAWAVLAEDSHQPVINQIVEIDQQLTKYLKISEPLKGEQKLLLKLRVSRLVDEQKLLMTEYIEEGDAVTNMSPKQVETAKGIFSRQLHLATQFNETLNKQVNDLRAENHQLEGEKLLAQEEQMSEVQKRVDHITVFRLDLIQWLERLGSDVKKPTRAFEQALYERADNVSLLLNYSHSRLSELITAKSSALESEVSPLDASIKAFQIKRDSCNTSLELLINTMDSIGANTSSYKETLIASTGSVTEDIFNFAVMSRLVSRWFTHMGQWLFEHGPDFTFKLILFGAIIIAFRFIAGLVRRLVVKATNASKLNLSRLLQDFFASIAHKLVMLFGFLVALGQIGIEVAPLLAGFGVAGIVIGFALQGTLSNFASGLMILIYRPFDVDDVVVAGGITGTVEKLSLVNATIKTFDNQRIIVPNNKIWDDIITNVTAERIRRVDLIFGIGYSDDIAKAEKAIHEVLEAHDLVLPHPEPIVKVANLGESSVDFWVRPWVKTANYWNVYWDITRQVKMKFDEEGVSIPFPQRDVHVHMPESVPLELTDPESPSGSKESSR</sequence>
<comment type="caution">
    <text evidence="14">The sequence shown here is derived from an EMBL/GenBank/DDBJ whole genome shotgun (WGS) entry which is preliminary data.</text>
</comment>
<feature type="signal peptide" evidence="10">
    <location>
        <begin position="1"/>
        <end position="27"/>
    </location>
</feature>
<name>A0AA41W8M6_9GAMM</name>
<dbReference type="InterPro" id="IPR010920">
    <property type="entry name" value="LSM_dom_sf"/>
</dbReference>
<keyword evidence="8" id="KW-0175">Coiled coil</keyword>
<comment type="caution">
    <text evidence="7">Lacks conserved residue(s) required for the propagation of feature annotation.</text>
</comment>
<evidence type="ECO:0000256" key="4">
    <source>
        <dbReference type="ARBA" id="ARBA00022692"/>
    </source>
</evidence>
<dbReference type="Gene3D" id="3.30.70.100">
    <property type="match status" value="1"/>
</dbReference>
<feature type="transmembrane region" description="Helical" evidence="7">
    <location>
        <begin position="339"/>
        <end position="362"/>
    </location>
</feature>
<comment type="subcellular location">
    <subcellularLocation>
        <location evidence="7">Cell inner membrane</location>
        <topology evidence="7">Multi-pass membrane protein</topology>
    </subcellularLocation>
    <subcellularLocation>
        <location evidence="1">Cell membrane</location>
        <topology evidence="1">Multi-pass membrane protein</topology>
    </subcellularLocation>
</comment>
<dbReference type="InterPro" id="IPR049278">
    <property type="entry name" value="MS_channel_C"/>
</dbReference>
<evidence type="ECO:0000256" key="3">
    <source>
        <dbReference type="ARBA" id="ARBA00022475"/>
    </source>
</evidence>
<evidence type="ECO:0000259" key="11">
    <source>
        <dbReference type="Pfam" id="PF00924"/>
    </source>
</evidence>
<protein>
    <recommendedName>
        <fullName evidence="7">Small-conductance mechanosensitive channel</fullName>
    </recommendedName>
</protein>
<keyword evidence="3" id="KW-1003">Cell membrane</keyword>
<gene>
    <name evidence="14" type="ORF">NAF29_12555</name>
</gene>
<keyword evidence="7" id="KW-0406">Ion transport</keyword>
<feature type="transmembrane region" description="Helical" evidence="7">
    <location>
        <begin position="300"/>
        <end position="318"/>
    </location>
</feature>
<evidence type="ECO:0000313" key="15">
    <source>
        <dbReference type="Proteomes" id="UP001165393"/>
    </source>
</evidence>
<evidence type="ECO:0000256" key="10">
    <source>
        <dbReference type="SAM" id="SignalP"/>
    </source>
</evidence>
<dbReference type="InterPro" id="IPR011014">
    <property type="entry name" value="MscS_channel_TM-2"/>
</dbReference>
<feature type="domain" description="Mechanosensitive ion channel transmembrane helices 2/3" evidence="13">
    <location>
        <begin position="347"/>
        <end position="383"/>
    </location>
</feature>
<feature type="transmembrane region" description="Helical" evidence="7">
    <location>
        <begin position="368"/>
        <end position="390"/>
    </location>
</feature>
<dbReference type="PANTHER" id="PTHR30221:SF1">
    <property type="entry name" value="SMALL-CONDUCTANCE MECHANOSENSITIVE CHANNEL"/>
    <property type="match status" value="1"/>
</dbReference>
<dbReference type="AlphaFoldDB" id="A0AA41W8M6"/>
<evidence type="ECO:0000256" key="2">
    <source>
        <dbReference type="ARBA" id="ARBA00008017"/>
    </source>
</evidence>
<keyword evidence="15" id="KW-1185">Reference proteome</keyword>
<evidence type="ECO:0000313" key="14">
    <source>
        <dbReference type="EMBL" id="MCM2680492.1"/>
    </source>
</evidence>
<reference evidence="14 15" key="1">
    <citation type="journal article" date="2013" name="Antonie Van Leeuwenhoek">
        <title>Echinimonas agarilytica gen. nov., sp. nov., a new gammaproteobacterium isolated from the sea urchin Strongylocentrotus intermedius.</title>
        <authorList>
            <person name="Nedashkovskaya O.I."/>
            <person name="Stenkova A.M."/>
            <person name="Zhukova N.V."/>
            <person name="Van Trappen S."/>
            <person name="Lee J.S."/>
            <person name="Kim S.B."/>
        </authorList>
    </citation>
    <scope>NUCLEOTIDE SEQUENCE [LARGE SCALE GENOMIC DNA]</scope>
    <source>
        <strain evidence="14 15">KMM 6351</strain>
    </source>
</reference>
<dbReference type="EMBL" id="JAMQGP010000006">
    <property type="protein sequence ID" value="MCM2680492.1"/>
    <property type="molecule type" value="Genomic_DNA"/>
</dbReference>
<dbReference type="Pfam" id="PF21082">
    <property type="entry name" value="MS_channel_3rd"/>
    <property type="match status" value="1"/>
</dbReference>
<feature type="domain" description="Mechanosensitive ion channel MscS" evidence="11">
    <location>
        <begin position="385"/>
        <end position="450"/>
    </location>
</feature>
<feature type="compositionally biased region" description="Polar residues" evidence="9">
    <location>
        <begin position="562"/>
        <end position="572"/>
    </location>
</feature>
<dbReference type="Gene3D" id="2.30.30.60">
    <property type="match status" value="1"/>
</dbReference>
<proteinExistence type="inferred from homology"/>
<dbReference type="SUPFAM" id="SSF50182">
    <property type="entry name" value="Sm-like ribonucleoproteins"/>
    <property type="match status" value="1"/>
</dbReference>
<evidence type="ECO:0000259" key="13">
    <source>
        <dbReference type="Pfam" id="PF21088"/>
    </source>
</evidence>
<feature type="chain" id="PRO_5041355259" description="Small-conductance mechanosensitive channel" evidence="10">
    <location>
        <begin position="28"/>
        <end position="572"/>
    </location>
</feature>
<keyword evidence="7" id="KW-0997">Cell inner membrane</keyword>
<comment type="function">
    <text evidence="7">Mechanosensitive channel that participates in the regulation of osmotic pressure changes within the cell, opening in response to stretch forces in the membrane lipid bilayer, without the need for other proteins. Contributes to normal resistance to hypoosmotic shock. Forms an ion channel of 1.0 nanosiemens conductance with a slight preference for anions.</text>
</comment>
<dbReference type="GO" id="GO:0005886">
    <property type="term" value="C:plasma membrane"/>
    <property type="evidence" value="ECO:0007669"/>
    <property type="project" value="UniProtKB-SubCell"/>
</dbReference>
<dbReference type="Proteomes" id="UP001165393">
    <property type="component" value="Unassembled WGS sequence"/>
</dbReference>
<dbReference type="InterPro" id="IPR023408">
    <property type="entry name" value="MscS_beta-dom_sf"/>
</dbReference>
<dbReference type="RefSeq" id="WP_251261934.1">
    <property type="nucleotide sequence ID" value="NZ_JAMQGP010000006.1"/>
</dbReference>
<dbReference type="GO" id="GO:0008381">
    <property type="term" value="F:mechanosensitive monoatomic ion channel activity"/>
    <property type="evidence" value="ECO:0007669"/>
    <property type="project" value="InterPro"/>
</dbReference>
<keyword evidence="7" id="KW-0407">Ion channel</keyword>
<organism evidence="14 15">
    <name type="scientific">Echinimonas agarilytica</name>
    <dbReference type="NCBI Taxonomy" id="1215918"/>
    <lineage>
        <taxon>Bacteria</taxon>
        <taxon>Pseudomonadati</taxon>
        <taxon>Pseudomonadota</taxon>
        <taxon>Gammaproteobacteria</taxon>
        <taxon>Alteromonadales</taxon>
        <taxon>Echinimonadaceae</taxon>
        <taxon>Echinimonas</taxon>
    </lineage>
</organism>